<evidence type="ECO:0000256" key="8">
    <source>
        <dbReference type="SAM" id="Phobius"/>
    </source>
</evidence>
<evidence type="ECO:0000256" key="7">
    <source>
        <dbReference type="ARBA" id="ARBA00023012"/>
    </source>
</evidence>
<dbReference type="EMBL" id="JBEPLN010000023">
    <property type="protein sequence ID" value="MET3634701.1"/>
    <property type="molecule type" value="Genomic_DNA"/>
</dbReference>
<dbReference type="InterPro" id="IPR005467">
    <property type="entry name" value="His_kinase_dom"/>
</dbReference>
<comment type="catalytic activity">
    <reaction evidence="1">
        <text>ATP + protein L-histidine = ADP + protein N-phospho-L-histidine.</text>
        <dbReference type="EC" id="2.7.13.3"/>
    </reaction>
</comment>
<evidence type="ECO:0000313" key="10">
    <source>
        <dbReference type="EMBL" id="MET3634701.1"/>
    </source>
</evidence>
<comment type="subcellular location">
    <subcellularLocation>
        <location evidence="2">Membrane</location>
    </subcellularLocation>
</comment>
<evidence type="ECO:0000313" key="11">
    <source>
        <dbReference type="Proteomes" id="UP001549037"/>
    </source>
</evidence>
<dbReference type="PROSITE" id="PS50109">
    <property type="entry name" value="HIS_KIN"/>
    <property type="match status" value="1"/>
</dbReference>
<dbReference type="Pfam" id="PF00512">
    <property type="entry name" value="HisKA"/>
    <property type="match status" value="1"/>
</dbReference>
<dbReference type="GO" id="GO:0016301">
    <property type="term" value="F:kinase activity"/>
    <property type="evidence" value="ECO:0007669"/>
    <property type="project" value="UniProtKB-KW"/>
</dbReference>
<dbReference type="InterPro" id="IPR003661">
    <property type="entry name" value="HisK_dim/P_dom"/>
</dbReference>
<keyword evidence="8" id="KW-0472">Membrane</keyword>
<dbReference type="RefSeq" id="WP_354369269.1">
    <property type="nucleotide sequence ID" value="NZ_JBEPLN010000023.1"/>
</dbReference>
<feature type="transmembrane region" description="Helical" evidence="8">
    <location>
        <begin position="7"/>
        <end position="28"/>
    </location>
</feature>
<dbReference type="Pfam" id="PF02518">
    <property type="entry name" value="HATPase_c"/>
    <property type="match status" value="1"/>
</dbReference>
<proteinExistence type="predicted"/>
<keyword evidence="7" id="KW-0902">Two-component regulatory system</keyword>
<keyword evidence="8" id="KW-0812">Transmembrane</keyword>
<dbReference type="SUPFAM" id="SSF55874">
    <property type="entry name" value="ATPase domain of HSP90 chaperone/DNA topoisomerase II/histidine kinase"/>
    <property type="match status" value="1"/>
</dbReference>
<dbReference type="CDD" id="cd00082">
    <property type="entry name" value="HisKA"/>
    <property type="match status" value="1"/>
</dbReference>
<keyword evidence="4" id="KW-0597">Phosphoprotein</keyword>
<dbReference type="InterPro" id="IPR036097">
    <property type="entry name" value="HisK_dim/P_sf"/>
</dbReference>
<evidence type="ECO:0000259" key="9">
    <source>
        <dbReference type="PROSITE" id="PS50109"/>
    </source>
</evidence>
<dbReference type="InterPro" id="IPR003594">
    <property type="entry name" value="HATPase_dom"/>
</dbReference>
<dbReference type="Proteomes" id="UP001549037">
    <property type="component" value="Unassembled WGS sequence"/>
</dbReference>
<dbReference type="CDD" id="cd00075">
    <property type="entry name" value="HATPase"/>
    <property type="match status" value="1"/>
</dbReference>
<gene>
    <name evidence="10" type="ORF">ABID28_001360</name>
</gene>
<sequence length="413" mass="46936">MIRKLRIQFITIASIAVFLVLTGFMVVFNSARYIQSNNEVNTIMQILSDNAGTLPSKNKLDFSLSNSSLSSTRLSQMHYFTLLIDSKGTLIESNMQQASDVATDDLDDLIDKADVKNKVTYFKYQQHYYAYLAEPLSNQKTRIIYLDITDYIEERPELLILSIYMFIFSMLFFIVVISIFSGQAIRPYIENAERQKRFITNAGHELKTPLAIISANTELQEMLDGESEWSKSTKDQVQRMTDLINRMVTLAKLEEQADLVLSKCDFSAITQDAAEDFKGPVIKDGKQFTLSITPGLFVEAEEKSLFELVTILVDNANKYCDPTGQVIVSLSRLGRKKIKLEVSNTFSDGKAVDYSKFFERFYRQDESHNQQVSGYGIGLSMAESLVKLFKGRIGVTYKNNHISFRVVFPSSHP</sequence>
<name>A0ABV2JG03_9STRE</name>
<feature type="domain" description="Histidine kinase" evidence="9">
    <location>
        <begin position="201"/>
        <end position="412"/>
    </location>
</feature>
<evidence type="ECO:0000256" key="2">
    <source>
        <dbReference type="ARBA" id="ARBA00004370"/>
    </source>
</evidence>
<dbReference type="Gene3D" id="1.10.287.130">
    <property type="match status" value="1"/>
</dbReference>
<keyword evidence="6 10" id="KW-0418">Kinase</keyword>
<evidence type="ECO:0000256" key="4">
    <source>
        <dbReference type="ARBA" id="ARBA00022553"/>
    </source>
</evidence>
<evidence type="ECO:0000256" key="6">
    <source>
        <dbReference type="ARBA" id="ARBA00022777"/>
    </source>
</evidence>
<organism evidence="10 11">
    <name type="scientific">Streptococcus porcorum</name>
    <dbReference type="NCBI Taxonomy" id="701526"/>
    <lineage>
        <taxon>Bacteria</taxon>
        <taxon>Bacillati</taxon>
        <taxon>Bacillota</taxon>
        <taxon>Bacilli</taxon>
        <taxon>Lactobacillales</taxon>
        <taxon>Streptococcaceae</taxon>
        <taxon>Streptococcus</taxon>
    </lineage>
</organism>
<keyword evidence="8" id="KW-1133">Transmembrane helix</keyword>
<dbReference type="InterPro" id="IPR036890">
    <property type="entry name" value="HATPase_C_sf"/>
</dbReference>
<dbReference type="SMART" id="SM00387">
    <property type="entry name" value="HATPase_c"/>
    <property type="match status" value="1"/>
</dbReference>
<keyword evidence="11" id="KW-1185">Reference proteome</keyword>
<dbReference type="PANTHER" id="PTHR45453">
    <property type="entry name" value="PHOSPHATE REGULON SENSOR PROTEIN PHOR"/>
    <property type="match status" value="1"/>
</dbReference>
<keyword evidence="5" id="KW-0808">Transferase</keyword>
<dbReference type="PANTHER" id="PTHR45453:SF1">
    <property type="entry name" value="PHOSPHATE REGULON SENSOR PROTEIN PHOR"/>
    <property type="match status" value="1"/>
</dbReference>
<evidence type="ECO:0000256" key="3">
    <source>
        <dbReference type="ARBA" id="ARBA00012438"/>
    </source>
</evidence>
<dbReference type="EC" id="2.7.13.3" evidence="3"/>
<comment type="caution">
    <text evidence="10">The sequence shown here is derived from an EMBL/GenBank/DDBJ whole genome shotgun (WGS) entry which is preliminary data.</text>
</comment>
<dbReference type="SUPFAM" id="SSF47384">
    <property type="entry name" value="Homodimeric domain of signal transducing histidine kinase"/>
    <property type="match status" value="1"/>
</dbReference>
<dbReference type="Gene3D" id="3.30.565.10">
    <property type="entry name" value="Histidine kinase-like ATPase, C-terminal domain"/>
    <property type="match status" value="1"/>
</dbReference>
<feature type="transmembrane region" description="Helical" evidence="8">
    <location>
        <begin position="158"/>
        <end position="180"/>
    </location>
</feature>
<evidence type="ECO:0000256" key="5">
    <source>
        <dbReference type="ARBA" id="ARBA00022679"/>
    </source>
</evidence>
<reference evidence="10 11" key="1">
    <citation type="submission" date="2024-06" db="EMBL/GenBank/DDBJ databases">
        <title>Genomic Encyclopedia of Type Strains, Phase IV (KMG-IV): sequencing the most valuable type-strain genomes for metagenomic binning, comparative biology and taxonomic classification.</title>
        <authorList>
            <person name="Goeker M."/>
        </authorList>
    </citation>
    <scope>NUCLEOTIDE SEQUENCE [LARGE SCALE GENOMIC DNA]</scope>
    <source>
        <strain evidence="10 11">DSM 28302</strain>
    </source>
</reference>
<dbReference type="SMART" id="SM00388">
    <property type="entry name" value="HisKA"/>
    <property type="match status" value="1"/>
</dbReference>
<accession>A0ABV2JG03</accession>
<dbReference type="InterPro" id="IPR050351">
    <property type="entry name" value="BphY/WalK/GraS-like"/>
</dbReference>
<evidence type="ECO:0000256" key="1">
    <source>
        <dbReference type="ARBA" id="ARBA00000085"/>
    </source>
</evidence>
<protein>
    <recommendedName>
        <fullName evidence="3">histidine kinase</fullName>
        <ecNumber evidence="3">2.7.13.3</ecNumber>
    </recommendedName>
</protein>